<evidence type="ECO:0000313" key="7">
    <source>
        <dbReference type="Proteomes" id="UP001304071"/>
    </source>
</evidence>
<evidence type="ECO:0000313" key="6">
    <source>
        <dbReference type="EMBL" id="WPC76385.1"/>
    </source>
</evidence>
<dbReference type="Pfam" id="PF00126">
    <property type="entry name" value="HTH_1"/>
    <property type="match status" value="1"/>
</dbReference>
<dbReference type="PROSITE" id="PS50931">
    <property type="entry name" value="HTH_LYSR"/>
    <property type="match status" value="1"/>
</dbReference>
<keyword evidence="2" id="KW-0805">Transcription regulation</keyword>
<evidence type="ECO:0000256" key="2">
    <source>
        <dbReference type="ARBA" id="ARBA00023015"/>
    </source>
</evidence>
<feature type="domain" description="HTH lysR-type" evidence="5">
    <location>
        <begin position="8"/>
        <end position="64"/>
    </location>
</feature>
<accession>A0ABZ0QLM4</accession>
<dbReference type="InterPro" id="IPR000847">
    <property type="entry name" value="LysR_HTH_N"/>
</dbReference>
<dbReference type="InterPro" id="IPR036388">
    <property type="entry name" value="WH-like_DNA-bd_sf"/>
</dbReference>
<dbReference type="InterPro" id="IPR017685">
    <property type="entry name" value="ArgP"/>
</dbReference>
<organism evidence="6 7">
    <name type="scientific">Vibrio porteresiae DSM 19223</name>
    <dbReference type="NCBI Taxonomy" id="1123496"/>
    <lineage>
        <taxon>Bacteria</taxon>
        <taxon>Pseudomonadati</taxon>
        <taxon>Pseudomonadota</taxon>
        <taxon>Gammaproteobacteria</taxon>
        <taxon>Vibrionales</taxon>
        <taxon>Vibrionaceae</taxon>
        <taxon>Vibrio</taxon>
    </lineage>
</organism>
<dbReference type="InterPro" id="IPR050176">
    <property type="entry name" value="LTTR"/>
</dbReference>
<dbReference type="SUPFAM" id="SSF53850">
    <property type="entry name" value="Periplasmic binding protein-like II"/>
    <property type="match status" value="1"/>
</dbReference>
<evidence type="ECO:0000259" key="5">
    <source>
        <dbReference type="PROSITE" id="PS50931"/>
    </source>
</evidence>
<dbReference type="NCBIfam" id="NF009888">
    <property type="entry name" value="PRK13348.1"/>
    <property type="match status" value="1"/>
</dbReference>
<dbReference type="EMBL" id="CP138204">
    <property type="protein sequence ID" value="WPC76385.1"/>
    <property type="molecule type" value="Genomic_DNA"/>
</dbReference>
<dbReference type="PANTHER" id="PTHR30579">
    <property type="entry name" value="TRANSCRIPTIONAL REGULATOR"/>
    <property type="match status" value="1"/>
</dbReference>
<dbReference type="InterPro" id="IPR036390">
    <property type="entry name" value="WH_DNA-bd_sf"/>
</dbReference>
<keyword evidence="3" id="KW-0238">DNA-binding</keyword>
<dbReference type="Proteomes" id="UP001304071">
    <property type="component" value="Chromosome 2"/>
</dbReference>
<evidence type="ECO:0000256" key="3">
    <source>
        <dbReference type="ARBA" id="ARBA00023125"/>
    </source>
</evidence>
<proteinExistence type="inferred from homology"/>
<name>A0ABZ0QLM4_9VIBR</name>
<dbReference type="SUPFAM" id="SSF46785">
    <property type="entry name" value="Winged helix' DNA-binding domain"/>
    <property type="match status" value="1"/>
</dbReference>
<protein>
    <submittedName>
        <fullName evidence="6">LysR family transcriptional regulator ArgP</fullName>
    </submittedName>
</protein>
<dbReference type="PANTHER" id="PTHR30579:SF2">
    <property type="entry name" value="HTH-TYPE TRANSCRIPTIONAL REGULATOR ARGP"/>
    <property type="match status" value="1"/>
</dbReference>
<dbReference type="RefSeq" id="WP_261896798.1">
    <property type="nucleotide sequence ID" value="NZ_AP024896.1"/>
</dbReference>
<keyword evidence="7" id="KW-1185">Reference proteome</keyword>
<evidence type="ECO:0000256" key="1">
    <source>
        <dbReference type="ARBA" id="ARBA00009437"/>
    </source>
</evidence>
<dbReference type="InterPro" id="IPR005119">
    <property type="entry name" value="LysR_subst-bd"/>
</dbReference>
<dbReference type="NCBIfam" id="TIGR03298">
    <property type="entry name" value="argP"/>
    <property type="match status" value="1"/>
</dbReference>
<keyword evidence="4" id="KW-0804">Transcription</keyword>
<sequence length="304" mass="34012">MMVLSMSLLSPQVDAFIAVIEEASFDKAAKKLNVTPSAISQRLRTLEDRIGQLLVVRQTPCRPTRAGEQLLSRVKSMALLEAEVMADLLPEQHSQLHAKPFPIAVNEDSLSTWLLNALTDLHQEYGHKFDIRVDDQEYTLDHLKNGDVLGAITSEKTPLQGCAVHFLGNMRYCAIASPQFAARYFAQGLTAEAFRNAPVMIYNRKDPLQMRFMQKVTGSHITPHHIHYLPDSVSLVEAAKRHMGWCVSADGLFEEAIEANSLVNLAPEVWLNEPHYWQHAAVNSKGLTQITNAFFQASKGILLR</sequence>
<dbReference type="Gene3D" id="3.40.190.290">
    <property type="match status" value="1"/>
</dbReference>
<dbReference type="Gene3D" id="1.10.10.10">
    <property type="entry name" value="Winged helix-like DNA-binding domain superfamily/Winged helix DNA-binding domain"/>
    <property type="match status" value="1"/>
</dbReference>
<dbReference type="Pfam" id="PF03466">
    <property type="entry name" value="LysR_substrate"/>
    <property type="match status" value="1"/>
</dbReference>
<gene>
    <name evidence="6" type="ORF">R8Z52_17810</name>
</gene>
<dbReference type="NCBIfam" id="NF002964">
    <property type="entry name" value="PRK03635.1"/>
    <property type="match status" value="1"/>
</dbReference>
<reference evidence="6 7" key="1">
    <citation type="submission" date="2023-11" db="EMBL/GenBank/DDBJ databases">
        <title>Plant-associative lifestyle of Vibrio porteresiae and its evolutionary dynamics.</title>
        <authorList>
            <person name="Rameshkumar N."/>
            <person name="Kirti K."/>
        </authorList>
    </citation>
    <scope>NUCLEOTIDE SEQUENCE [LARGE SCALE GENOMIC DNA]</scope>
    <source>
        <strain evidence="6 7">MSSRF30</strain>
    </source>
</reference>
<evidence type="ECO:0000256" key="4">
    <source>
        <dbReference type="ARBA" id="ARBA00023163"/>
    </source>
</evidence>
<comment type="similarity">
    <text evidence="1">Belongs to the LysR transcriptional regulatory family.</text>
</comment>